<gene>
    <name evidence="9" type="ORF">OQ497_07275</name>
</gene>
<evidence type="ECO:0000256" key="5">
    <source>
        <dbReference type="ARBA" id="ARBA00022692"/>
    </source>
</evidence>
<feature type="transmembrane region" description="Helical" evidence="8">
    <location>
        <begin position="230"/>
        <end position="252"/>
    </location>
</feature>
<evidence type="ECO:0000256" key="8">
    <source>
        <dbReference type="SAM" id="Phobius"/>
    </source>
</evidence>
<feature type="transmembrane region" description="Helical" evidence="8">
    <location>
        <begin position="129"/>
        <end position="152"/>
    </location>
</feature>
<feature type="transmembrane region" description="Helical" evidence="8">
    <location>
        <begin position="173"/>
        <end position="192"/>
    </location>
</feature>
<dbReference type="EMBL" id="JAPIUZ010000003">
    <property type="protein sequence ID" value="MCX2563753.1"/>
    <property type="molecule type" value="Genomic_DNA"/>
</dbReference>
<feature type="transmembrane region" description="Helical" evidence="8">
    <location>
        <begin position="6"/>
        <end position="24"/>
    </location>
</feature>
<evidence type="ECO:0000256" key="7">
    <source>
        <dbReference type="ARBA" id="ARBA00023136"/>
    </source>
</evidence>
<keyword evidence="7 8" id="KW-0472">Membrane</keyword>
<dbReference type="InterPro" id="IPR038770">
    <property type="entry name" value="Na+/solute_symporter_sf"/>
</dbReference>
<sequence length="313" mass="32920">MNASIMISAIAPVIFIIALGYCAGRNKDFDAHQTKGFSRLALRYALPVALFLGMAQFNKSLLLQQGPVIVIMVLGYSLFFLASYLILRMKKFGKTEAILLGYTVSSTAAPIYGLTVLVPIYGLQTGSGVVGLAALVTNLVQVSVAVFMLQSASMAEGQAASISTILKDTLKNPLVWAPVLGAVISVSGITLPDITISTLKPLAVCAAAVAIFACGLTLSSFPVNLTSKIVIFGSATCIIFQPLLFFVFIKAWGLKSTMAKATFVASAMPTSTPSVLFAQQYGKCQAETSSIMLVTTVGMIVAIPAAVLLSAWL</sequence>
<feature type="transmembrane region" description="Helical" evidence="8">
    <location>
        <begin position="290"/>
        <end position="312"/>
    </location>
</feature>
<comment type="similarity">
    <text evidence="2">Belongs to the auxin efflux carrier (TC 2.A.69) family.</text>
</comment>
<comment type="caution">
    <text evidence="9">The sequence shown here is derived from an EMBL/GenBank/DDBJ whole genome shotgun (WGS) entry which is preliminary data.</text>
</comment>
<keyword evidence="3" id="KW-0813">Transport</keyword>
<dbReference type="PANTHER" id="PTHR36838:SF1">
    <property type="entry name" value="SLR1864 PROTEIN"/>
    <property type="match status" value="1"/>
</dbReference>
<proteinExistence type="inferred from homology"/>
<keyword evidence="5 8" id="KW-0812">Transmembrane</keyword>
<keyword evidence="4" id="KW-1003">Cell membrane</keyword>
<feature type="transmembrane region" description="Helical" evidence="8">
    <location>
        <begin position="99"/>
        <end position="123"/>
    </location>
</feature>
<evidence type="ECO:0000256" key="3">
    <source>
        <dbReference type="ARBA" id="ARBA00022448"/>
    </source>
</evidence>
<dbReference type="RefSeq" id="WP_086636118.1">
    <property type="nucleotide sequence ID" value="NZ_JAERKX010000003.1"/>
</dbReference>
<evidence type="ECO:0000256" key="2">
    <source>
        <dbReference type="ARBA" id="ARBA00010145"/>
    </source>
</evidence>
<keyword evidence="6 8" id="KW-1133">Transmembrane helix</keyword>
<evidence type="ECO:0000256" key="4">
    <source>
        <dbReference type="ARBA" id="ARBA00022475"/>
    </source>
</evidence>
<evidence type="ECO:0000313" key="10">
    <source>
        <dbReference type="Proteomes" id="UP001301152"/>
    </source>
</evidence>
<dbReference type="Gene3D" id="1.20.1530.20">
    <property type="match status" value="1"/>
</dbReference>
<feature type="transmembrane region" description="Helical" evidence="8">
    <location>
        <begin position="198"/>
        <end position="218"/>
    </location>
</feature>
<comment type="subcellular location">
    <subcellularLocation>
        <location evidence="1">Cell membrane</location>
        <topology evidence="1">Multi-pass membrane protein</topology>
    </subcellularLocation>
</comment>
<dbReference type="Pfam" id="PF03547">
    <property type="entry name" value="Mem_trans"/>
    <property type="match status" value="1"/>
</dbReference>
<accession>A0ABT3QEN0</accession>
<keyword evidence="10" id="KW-1185">Reference proteome</keyword>
<evidence type="ECO:0000256" key="1">
    <source>
        <dbReference type="ARBA" id="ARBA00004651"/>
    </source>
</evidence>
<name>A0ABT3QEN0_9PROT</name>
<feature type="transmembrane region" description="Helical" evidence="8">
    <location>
        <begin position="36"/>
        <end position="55"/>
    </location>
</feature>
<dbReference type="PANTHER" id="PTHR36838">
    <property type="entry name" value="AUXIN EFFLUX CARRIER FAMILY PROTEIN"/>
    <property type="match status" value="1"/>
</dbReference>
<organism evidence="9 10">
    <name type="scientific">Acetobacter thailandicus</name>
    <dbReference type="NCBI Taxonomy" id="1502842"/>
    <lineage>
        <taxon>Bacteria</taxon>
        <taxon>Pseudomonadati</taxon>
        <taxon>Pseudomonadota</taxon>
        <taxon>Alphaproteobacteria</taxon>
        <taxon>Acetobacterales</taxon>
        <taxon>Acetobacteraceae</taxon>
        <taxon>Acetobacter</taxon>
    </lineage>
</organism>
<protein>
    <submittedName>
        <fullName evidence="9">AEC family transporter</fullName>
    </submittedName>
</protein>
<dbReference type="Proteomes" id="UP001301152">
    <property type="component" value="Unassembled WGS sequence"/>
</dbReference>
<dbReference type="InterPro" id="IPR004776">
    <property type="entry name" value="Mem_transp_PIN-like"/>
</dbReference>
<evidence type="ECO:0000256" key="6">
    <source>
        <dbReference type="ARBA" id="ARBA00022989"/>
    </source>
</evidence>
<evidence type="ECO:0000313" key="9">
    <source>
        <dbReference type="EMBL" id="MCX2563753.1"/>
    </source>
</evidence>
<feature type="transmembrane region" description="Helical" evidence="8">
    <location>
        <begin position="67"/>
        <end position="87"/>
    </location>
</feature>
<reference evidence="9 10" key="1">
    <citation type="submission" date="2022-11" db="EMBL/GenBank/DDBJ databases">
        <title>Genome sequencing of Acetobacter type strain.</title>
        <authorList>
            <person name="Heo J."/>
            <person name="Lee D."/>
            <person name="Han B.-H."/>
            <person name="Hong S.-B."/>
            <person name="Kwon S.-W."/>
        </authorList>
    </citation>
    <scope>NUCLEOTIDE SEQUENCE [LARGE SCALE GENOMIC DNA]</scope>
    <source>
        <strain evidence="9 10">KACC 21253</strain>
    </source>
</reference>